<name>A0ABQ8Z860_9EUKA</name>
<keyword evidence="3" id="KW-1185">Reference proteome</keyword>
<accession>A0ABQ8Z860</accession>
<gene>
    <name evidence="2" type="ORF">M0813_13579</name>
</gene>
<protein>
    <submittedName>
        <fullName evidence="2">Uncharacterized protein</fullName>
    </submittedName>
</protein>
<evidence type="ECO:0000313" key="2">
    <source>
        <dbReference type="EMBL" id="KAJ6253082.1"/>
    </source>
</evidence>
<feature type="compositionally biased region" description="Low complexity" evidence="1">
    <location>
        <begin position="374"/>
        <end position="384"/>
    </location>
</feature>
<feature type="compositionally biased region" description="Basic and acidic residues" evidence="1">
    <location>
        <begin position="395"/>
        <end position="431"/>
    </location>
</feature>
<evidence type="ECO:0000256" key="1">
    <source>
        <dbReference type="SAM" id="MobiDB-lite"/>
    </source>
</evidence>
<sequence>MHTIKQNNPKPTFYSTLWEFGEFLASTLTTDQSFVPNEMINSFLETIQQQSDATEAKKCLEVIWRIFNQNCVVLLHEKQINKRKRKSKKIKKHRCVSVEEPEALYTLNSIWRPLMRDQKNITKITPFKPNPSQNSKLLKNSSRKQKTIGLLSLKMCKMLQKEPLTREKMETKTGFIKQRICTVLSVYKMVNLIEDDKATSHLFWNSSQAQILFDLKKYLLFIIKLRNFKRKLCQRVSHLVDQYQTKIEEGQNYQTKLEGSSKKKNICIEKLFRQLTPFLSSVLTKKVNGIQFKEELGIQNMDFELGLFQKAIIVQDLIKKTKVILRNQKLQSDSIIENSKRFISKVPQRKNRRRARLKRKRIVTKLMRDKKKQQQQQQQQQQVQIHSKNQPLENCAEKNENEKEKEKEKEINNEKTIVRELKKPNKEKNESLDFPSGSNLDFNQPTNSLCSQDQYRPNKPTIKETEAIEAILSLTFSTKSQENKLDNQTYSLIQKKNNHTHSQMPPLLLILQQYGNTLNFN</sequence>
<feature type="region of interest" description="Disordered" evidence="1">
    <location>
        <begin position="366"/>
        <end position="442"/>
    </location>
</feature>
<dbReference type="Proteomes" id="UP001150062">
    <property type="component" value="Unassembled WGS sequence"/>
</dbReference>
<reference evidence="2" key="1">
    <citation type="submission" date="2022-08" db="EMBL/GenBank/DDBJ databases">
        <title>Novel sulfate-reducing endosymbionts in the free-living metamonad Anaeramoeba.</title>
        <authorList>
            <person name="Jerlstrom-Hultqvist J."/>
            <person name="Cepicka I."/>
            <person name="Gallot-Lavallee L."/>
            <person name="Salas-Leiva D."/>
            <person name="Curtis B.A."/>
            <person name="Zahonova K."/>
            <person name="Pipaliya S."/>
            <person name="Dacks J."/>
            <person name="Roger A.J."/>
        </authorList>
    </citation>
    <scope>NUCLEOTIDE SEQUENCE</scope>
    <source>
        <strain evidence="2">Schooner1</strain>
    </source>
</reference>
<evidence type="ECO:0000313" key="3">
    <source>
        <dbReference type="Proteomes" id="UP001150062"/>
    </source>
</evidence>
<comment type="caution">
    <text evidence="2">The sequence shown here is derived from an EMBL/GenBank/DDBJ whole genome shotgun (WGS) entry which is preliminary data.</text>
</comment>
<dbReference type="EMBL" id="JAOAOG010000035">
    <property type="protein sequence ID" value="KAJ6253082.1"/>
    <property type="molecule type" value="Genomic_DNA"/>
</dbReference>
<organism evidence="2 3">
    <name type="scientific">Anaeramoeba flamelloides</name>
    <dbReference type="NCBI Taxonomy" id="1746091"/>
    <lineage>
        <taxon>Eukaryota</taxon>
        <taxon>Metamonada</taxon>
        <taxon>Anaeramoebidae</taxon>
        <taxon>Anaeramoeba</taxon>
    </lineage>
</organism>
<proteinExistence type="predicted"/>